<dbReference type="Proteomes" id="UP001153321">
    <property type="component" value="Chromosome 13"/>
</dbReference>
<accession>A0A9P0HYK7</accession>
<sequence>MNECAKAMLNHYNGGECIHLHLRSFMNTGIRLVFTLCRYIIYYSSHALVHTHSSADGTFECQLPMLRSHTHPAATKLLELFFNRVHLAPMCCPQQFVSSVILCRLNLLGQCSSTSHSLQRVSSPTC</sequence>
<dbReference type="EMBL" id="LR824544">
    <property type="protein sequence ID" value="CAH1636573.1"/>
    <property type="molecule type" value="Genomic_DNA"/>
</dbReference>
<evidence type="ECO:0000313" key="1">
    <source>
        <dbReference type="EMBL" id="CAH1636573.1"/>
    </source>
</evidence>
<proteinExistence type="predicted"/>
<gene>
    <name evidence="1" type="ORF">SPLIT_LOCUS1935</name>
</gene>
<dbReference type="AlphaFoldDB" id="A0A9P0HYK7"/>
<reference evidence="1" key="1">
    <citation type="submission" date="2022-02" db="EMBL/GenBank/DDBJ databases">
        <authorList>
            <person name="King R."/>
        </authorList>
    </citation>
    <scope>NUCLEOTIDE SEQUENCE</scope>
</reference>
<name>A0A9P0HYK7_SPOLI</name>
<protein>
    <submittedName>
        <fullName evidence="1">Uncharacterized protein</fullName>
    </submittedName>
</protein>
<evidence type="ECO:0000313" key="2">
    <source>
        <dbReference type="Proteomes" id="UP001153321"/>
    </source>
</evidence>
<keyword evidence="2" id="KW-1185">Reference proteome</keyword>
<organism evidence="1 2">
    <name type="scientific">Spodoptera littoralis</name>
    <name type="common">Egyptian cotton leafworm</name>
    <dbReference type="NCBI Taxonomy" id="7109"/>
    <lineage>
        <taxon>Eukaryota</taxon>
        <taxon>Metazoa</taxon>
        <taxon>Ecdysozoa</taxon>
        <taxon>Arthropoda</taxon>
        <taxon>Hexapoda</taxon>
        <taxon>Insecta</taxon>
        <taxon>Pterygota</taxon>
        <taxon>Neoptera</taxon>
        <taxon>Endopterygota</taxon>
        <taxon>Lepidoptera</taxon>
        <taxon>Glossata</taxon>
        <taxon>Ditrysia</taxon>
        <taxon>Noctuoidea</taxon>
        <taxon>Noctuidae</taxon>
        <taxon>Amphipyrinae</taxon>
        <taxon>Spodoptera</taxon>
    </lineage>
</organism>